<dbReference type="GO" id="GO:0070476">
    <property type="term" value="P:rRNA (guanine-N7)-methylation"/>
    <property type="evidence" value="ECO:0007669"/>
    <property type="project" value="TreeGrafter"/>
</dbReference>
<dbReference type="SUPFAM" id="SSF158997">
    <property type="entry name" value="Trm112p-like"/>
    <property type="match status" value="1"/>
</dbReference>
<keyword evidence="5" id="KW-1185">Reference proteome</keyword>
<dbReference type="GO" id="GO:0046982">
    <property type="term" value="F:protein heterodimerization activity"/>
    <property type="evidence" value="ECO:0007669"/>
    <property type="project" value="InterPro"/>
</dbReference>
<evidence type="ECO:0000313" key="4">
    <source>
        <dbReference type="EMBL" id="KAF6019385.1"/>
    </source>
</evidence>
<comment type="similarity">
    <text evidence="1">Belongs to the TRM112 family.</text>
</comment>
<evidence type="ECO:0000256" key="2">
    <source>
        <dbReference type="ARBA" id="ARBA00019989"/>
    </source>
</evidence>
<comment type="caution">
    <text evidence="4">The sequence shown here is derived from an EMBL/GenBank/DDBJ whole genome shotgun (WGS) entry which is preliminary data.</text>
</comment>
<dbReference type="CDD" id="cd21089">
    <property type="entry name" value="Trm112-like"/>
    <property type="match status" value="1"/>
</dbReference>
<evidence type="ECO:0000256" key="3">
    <source>
        <dbReference type="ARBA" id="ARBA00030516"/>
    </source>
</evidence>
<gene>
    <name evidence="4" type="ORF">EB796_022309</name>
</gene>
<organism evidence="4 5">
    <name type="scientific">Bugula neritina</name>
    <name type="common">Brown bryozoan</name>
    <name type="synonym">Sertularia neritina</name>
    <dbReference type="NCBI Taxonomy" id="10212"/>
    <lineage>
        <taxon>Eukaryota</taxon>
        <taxon>Metazoa</taxon>
        <taxon>Spiralia</taxon>
        <taxon>Lophotrochozoa</taxon>
        <taxon>Bryozoa</taxon>
        <taxon>Gymnolaemata</taxon>
        <taxon>Cheilostomatida</taxon>
        <taxon>Flustrina</taxon>
        <taxon>Buguloidea</taxon>
        <taxon>Bugulidae</taxon>
        <taxon>Bugula</taxon>
    </lineage>
</organism>
<dbReference type="InterPro" id="IPR039127">
    <property type="entry name" value="Trm112"/>
</dbReference>
<dbReference type="AlphaFoldDB" id="A0A7J7IZZ9"/>
<accession>A0A7J7IZZ9</accession>
<proteinExistence type="inferred from homology"/>
<dbReference type="PANTHER" id="PTHR12773:SF0">
    <property type="entry name" value="MULTIFUNCTIONAL METHYLTRANSFERASE SUBUNIT TRM112-LIKE PROTEIN"/>
    <property type="match status" value="1"/>
</dbReference>
<sequence>MKILTHNMLTSNIIKSVKDGYPLKIAATEVQEVDVDFNPEFIQRLLAKLNWSVICEAITQLDATKDIELPENLTDEVKEDEDMLRKIHHVLLEVEVIEGKLICPETGREFPINKGIPNMLLNDEEV</sequence>
<dbReference type="EMBL" id="VXIV02003234">
    <property type="protein sequence ID" value="KAF6019385.1"/>
    <property type="molecule type" value="Genomic_DNA"/>
</dbReference>
<dbReference type="Gene3D" id="2.20.25.10">
    <property type="match status" value="1"/>
</dbReference>
<protein>
    <recommendedName>
        <fullName evidence="2">Multifunctional methyltransferase subunit TRM112-like protein</fullName>
    </recommendedName>
    <alternativeName>
        <fullName evidence="3">tRNA methyltransferase 112 homolog</fullName>
    </alternativeName>
</protein>
<dbReference type="GO" id="GO:0030488">
    <property type="term" value="P:tRNA methylation"/>
    <property type="evidence" value="ECO:0007669"/>
    <property type="project" value="TreeGrafter"/>
</dbReference>
<dbReference type="Proteomes" id="UP000593567">
    <property type="component" value="Unassembled WGS sequence"/>
</dbReference>
<name>A0A7J7IZZ9_BUGNE</name>
<dbReference type="InterPro" id="IPR005651">
    <property type="entry name" value="Trm112-like"/>
</dbReference>
<reference evidence="4" key="1">
    <citation type="submission" date="2020-06" db="EMBL/GenBank/DDBJ databases">
        <title>Draft genome of Bugula neritina, a colonial animal packing powerful symbionts and potential medicines.</title>
        <authorList>
            <person name="Rayko M."/>
        </authorList>
    </citation>
    <scope>NUCLEOTIDE SEQUENCE [LARGE SCALE GENOMIC DNA]</scope>
    <source>
        <strain evidence="4">Kwan_BN1</strain>
    </source>
</reference>
<evidence type="ECO:0000313" key="5">
    <source>
        <dbReference type="Proteomes" id="UP000593567"/>
    </source>
</evidence>
<evidence type="ECO:0000256" key="1">
    <source>
        <dbReference type="ARBA" id="ARBA00007980"/>
    </source>
</evidence>
<dbReference type="PANTHER" id="PTHR12773">
    <property type="entry name" value="UPF0315 PROTEIN-RELATED"/>
    <property type="match status" value="1"/>
</dbReference>
<dbReference type="Pfam" id="PF03966">
    <property type="entry name" value="Trm112p"/>
    <property type="match status" value="1"/>
</dbReference>
<dbReference type="OrthoDB" id="2187549at2759"/>